<feature type="compositionally biased region" description="Acidic residues" evidence="3">
    <location>
        <begin position="10"/>
        <end position="32"/>
    </location>
</feature>
<feature type="region of interest" description="Disordered" evidence="3">
    <location>
        <begin position="389"/>
        <end position="505"/>
    </location>
</feature>
<proteinExistence type="predicted"/>
<dbReference type="OrthoDB" id="340346at2759"/>
<dbReference type="InterPro" id="IPR011989">
    <property type="entry name" value="ARM-like"/>
</dbReference>
<feature type="repeat" description="HEAT" evidence="2">
    <location>
        <begin position="849"/>
        <end position="887"/>
    </location>
</feature>
<feature type="region of interest" description="Disordered" evidence="3">
    <location>
        <begin position="558"/>
        <end position="585"/>
    </location>
</feature>
<dbReference type="Pfam" id="PF15017">
    <property type="entry name" value="WRNPLPNID"/>
    <property type="match status" value="1"/>
</dbReference>
<feature type="compositionally biased region" description="Low complexity" evidence="3">
    <location>
        <begin position="569"/>
        <end position="580"/>
    </location>
</feature>
<gene>
    <name evidence="5" type="ORF">KP79_PYT13709</name>
</gene>
<reference evidence="5 6" key="1">
    <citation type="journal article" date="2017" name="Nat. Ecol. Evol.">
        <title>Scallop genome provides insights into evolution of bilaterian karyotype and development.</title>
        <authorList>
            <person name="Wang S."/>
            <person name="Zhang J."/>
            <person name="Jiao W."/>
            <person name="Li J."/>
            <person name="Xun X."/>
            <person name="Sun Y."/>
            <person name="Guo X."/>
            <person name="Huan P."/>
            <person name="Dong B."/>
            <person name="Zhang L."/>
            <person name="Hu X."/>
            <person name="Sun X."/>
            <person name="Wang J."/>
            <person name="Zhao C."/>
            <person name="Wang Y."/>
            <person name="Wang D."/>
            <person name="Huang X."/>
            <person name="Wang R."/>
            <person name="Lv J."/>
            <person name="Li Y."/>
            <person name="Zhang Z."/>
            <person name="Liu B."/>
            <person name="Lu W."/>
            <person name="Hui Y."/>
            <person name="Liang J."/>
            <person name="Zhou Z."/>
            <person name="Hou R."/>
            <person name="Li X."/>
            <person name="Liu Y."/>
            <person name="Li H."/>
            <person name="Ning X."/>
            <person name="Lin Y."/>
            <person name="Zhao L."/>
            <person name="Xing Q."/>
            <person name="Dou J."/>
            <person name="Li Y."/>
            <person name="Mao J."/>
            <person name="Guo H."/>
            <person name="Dou H."/>
            <person name="Li T."/>
            <person name="Mu C."/>
            <person name="Jiang W."/>
            <person name="Fu Q."/>
            <person name="Fu X."/>
            <person name="Miao Y."/>
            <person name="Liu J."/>
            <person name="Yu Q."/>
            <person name="Li R."/>
            <person name="Liao H."/>
            <person name="Li X."/>
            <person name="Kong Y."/>
            <person name="Jiang Z."/>
            <person name="Chourrout D."/>
            <person name="Li R."/>
            <person name="Bao Z."/>
        </authorList>
    </citation>
    <scope>NUCLEOTIDE SEQUENCE [LARGE SCALE GENOMIC DNA]</scope>
    <source>
        <strain evidence="5 6">PY_sf001</strain>
    </source>
</reference>
<dbReference type="PANTHER" id="PTHR10648">
    <property type="entry name" value="SERINE/THREONINE-PROTEIN PHOSPHATASE PP2A 65 KDA REGULATORY SUBUNIT"/>
    <property type="match status" value="1"/>
</dbReference>
<evidence type="ECO:0000256" key="1">
    <source>
        <dbReference type="ARBA" id="ARBA00022737"/>
    </source>
</evidence>
<dbReference type="STRING" id="6573.A0A210R2C0"/>
<dbReference type="SUPFAM" id="SSF48371">
    <property type="entry name" value="ARM repeat"/>
    <property type="match status" value="1"/>
</dbReference>
<evidence type="ECO:0000313" key="6">
    <source>
        <dbReference type="Proteomes" id="UP000242188"/>
    </source>
</evidence>
<dbReference type="GO" id="GO:0019888">
    <property type="term" value="F:protein phosphatase regulator activity"/>
    <property type="evidence" value="ECO:0007669"/>
    <property type="project" value="TreeGrafter"/>
</dbReference>
<dbReference type="PROSITE" id="PS50077">
    <property type="entry name" value="HEAT_REPEAT"/>
    <property type="match status" value="2"/>
</dbReference>
<dbReference type="AlphaFoldDB" id="A0A210R2C0"/>
<feature type="domain" description="Putative WW-binding" evidence="4">
    <location>
        <begin position="521"/>
        <end position="550"/>
    </location>
</feature>
<feature type="compositionally biased region" description="Basic and acidic residues" evidence="3">
    <location>
        <begin position="459"/>
        <end position="469"/>
    </location>
</feature>
<dbReference type="InterPro" id="IPR033461">
    <property type="entry name" value="WRNPLPNID"/>
</dbReference>
<evidence type="ECO:0000313" key="5">
    <source>
        <dbReference type="EMBL" id="OWF55233.1"/>
    </source>
</evidence>
<comment type="caution">
    <text evidence="5">The sequence shown here is derived from an EMBL/GenBank/DDBJ whole genome shotgun (WGS) entry which is preliminary data.</text>
</comment>
<accession>A0A210R2C0</accession>
<keyword evidence="6" id="KW-1185">Reference proteome</keyword>
<evidence type="ECO:0000256" key="3">
    <source>
        <dbReference type="SAM" id="MobiDB-lite"/>
    </source>
</evidence>
<dbReference type="Proteomes" id="UP000242188">
    <property type="component" value="Unassembled WGS sequence"/>
</dbReference>
<dbReference type="GO" id="GO:0005737">
    <property type="term" value="C:cytoplasm"/>
    <property type="evidence" value="ECO:0007669"/>
    <property type="project" value="TreeGrafter"/>
</dbReference>
<dbReference type="Gene3D" id="1.25.10.10">
    <property type="entry name" value="Leucine-rich Repeat Variant"/>
    <property type="match status" value="2"/>
</dbReference>
<dbReference type="InterPro" id="IPR021133">
    <property type="entry name" value="HEAT_type_2"/>
</dbReference>
<dbReference type="PANTHER" id="PTHR10648:SF1">
    <property type="entry name" value="SERINE_THREONINE-PROTEIN PHOSPHATASE 4 REGULATORY SUBUNIT 1"/>
    <property type="match status" value="1"/>
</dbReference>
<evidence type="ECO:0000256" key="2">
    <source>
        <dbReference type="PROSITE-ProRule" id="PRU00103"/>
    </source>
</evidence>
<dbReference type="InterPro" id="IPR016024">
    <property type="entry name" value="ARM-type_fold"/>
</dbReference>
<feature type="compositionally biased region" description="Basic and acidic residues" evidence="3">
    <location>
        <begin position="426"/>
        <end position="452"/>
    </location>
</feature>
<dbReference type="EMBL" id="NEDP02000731">
    <property type="protein sequence ID" value="OWF55233.1"/>
    <property type="molecule type" value="Genomic_DNA"/>
</dbReference>
<feature type="compositionally biased region" description="Basic and acidic residues" evidence="3">
    <location>
        <begin position="406"/>
        <end position="417"/>
    </location>
</feature>
<name>A0A210R2C0_MIZYE</name>
<organism evidence="5 6">
    <name type="scientific">Mizuhopecten yessoensis</name>
    <name type="common">Japanese scallop</name>
    <name type="synonym">Patinopecten yessoensis</name>
    <dbReference type="NCBI Taxonomy" id="6573"/>
    <lineage>
        <taxon>Eukaryota</taxon>
        <taxon>Metazoa</taxon>
        <taxon>Spiralia</taxon>
        <taxon>Lophotrochozoa</taxon>
        <taxon>Mollusca</taxon>
        <taxon>Bivalvia</taxon>
        <taxon>Autobranchia</taxon>
        <taxon>Pteriomorphia</taxon>
        <taxon>Pectinida</taxon>
        <taxon>Pectinoidea</taxon>
        <taxon>Pectinidae</taxon>
        <taxon>Mizuhopecten</taxon>
    </lineage>
</organism>
<feature type="region of interest" description="Disordered" evidence="3">
    <location>
        <begin position="1"/>
        <end position="34"/>
    </location>
</feature>
<evidence type="ECO:0000259" key="4">
    <source>
        <dbReference type="Pfam" id="PF15017"/>
    </source>
</evidence>
<keyword evidence="1" id="KW-0677">Repeat</keyword>
<protein>
    <submittedName>
        <fullName evidence="5">Serine/threonine-protein phosphatase 4 regulatory subunit 1</fullName>
    </submittedName>
</protein>
<feature type="repeat" description="HEAT" evidence="2">
    <location>
        <begin position="206"/>
        <end position="244"/>
    </location>
</feature>
<sequence>MADIDFYTDLNDDNPEDGFGLDDSLDGEDGYGTDDKLTPLQKLEKYMQSDNVYTRQMVARGLLDTLRAVENTTDRECVAVLNAMVRLSEDSDPIVRSELMEQVPHIAVYCHEHAIVFQNSVPLYVLPMVVRYLNDHHNQVRKTSQAALLVLLEQELIVKADIEQQVVSVILDLASPDSLDDYRTEAVALMSKMAPLLGKEMTERVFLPRYCEMCTDPLFHVRKVCAANFGDFCTVVGQENTEQQLLPKFYYLCEDGVWGVRKACAECFMEVSCACSPDVRRGELSTLFVNLLCDLSRWVRMAAFQQLGPFISTFADPGVTGLYFDDEGILCIKNPEVLLSLESGERLQNIVGQMDKDDMLVSPPEYDANTDANVKEEIDEKRLGVDIVCDNDNAGEPMEISTIDNESDRDSILKSETSDTPDISPEELRAKCYKDAEKSASPDVDSEVREAVEGSELSETNKCEPRCDSEEQVSASGQQQVKEESKNNSEDILSNSATEKDNSSAGSEDVVHIHLDNVVTNFNSFQYWRTPLPEIDLDFDIVNGAATNFQVTTKVREDKMYSMSGPQDSSTTNNTSNSNTRASSDRLSDTLNWLQLAEDKGPSQSVIEEGVKFHTASVNTVCDETVDNIGSTHVLGEHLNETTSKIVDGVVKDISGSSLSDNAEMDEAQLAQQQMLMCLNQDIVPQSLLESYLGMADPSRAQTVDTEITRHCAYNLPAVAYTLGRKNWNCIKMLYDVLATDMQWKVRRTLAFSIHEMALILGEEITHRDLVPVFDGFLKDLDEVRIGVLKHLADFLRLLKPDMRQQYLTKVECFMNTDNCRNWRFRLELADQLMLMSELFSADEVSRYLLPLGITLAEDKVAEVRQAAFRLLSIMMKRMADRNDEKLTIGLVKALKEKFAESNKWARRQVYAQLIEYVLEEDAVPIEIFTTELVPSLLSLCHDAVPNVRISVAKTMSRHIFTREYFTSPKNPLYEEMCRTLQNLQSDSDRDVRFFACPQQDTCVDNEEDFNPDYIQANNFAQDDETLPV</sequence>
<dbReference type="InterPro" id="IPR051023">
    <property type="entry name" value="PP2A_Regulatory_Subunit_A"/>
</dbReference>